<protein>
    <submittedName>
        <fullName evidence="2">S-layer protein</fullName>
    </submittedName>
</protein>
<keyword evidence="2" id="KW-0614">Plasmid</keyword>
<dbReference type="Proteomes" id="UP000093267">
    <property type="component" value="Plasmid pL11995-1"/>
</dbReference>
<evidence type="ECO:0000313" key="2">
    <source>
        <dbReference type="EMBL" id="ANZ68536.1"/>
    </source>
</evidence>
<accession>A0A1B2J2K3</accession>
<dbReference type="EMBL" id="CP014925">
    <property type="protein sequence ID" value="ANZ68536.1"/>
    <property type="molecule type" value="Genomic_DNA"/>
</dbReference>
<keyword evidence="1" id="KW-0732">Signal</keyword>
<dbReference type="AlphaFoldDB" id="A0A1B2J2K3"/>
<feature type="chain" id="PRO_5038587456" evidence="1">
    <location>
        <begin position="20"/>
        <end position="474"/>
    </location>
</feature>
<evidence type="ECO:0000256" key="1">
    <source>
        <dbReference type="SAM" id="SignalP"/>
    </source>
</evidence>
<name>A0A1B2J2K3_9LACO</name>
<geneLocation type="plasmid" evidence="3">
    <name>pl11995-1</name>
</geneLocation>
<reference evidence="2 3" key="1">
    <citation type="submission" date="2016-03" db="EMBL/GenBank/DDBJ databases">
        <title>Pediococcus and Lactobacillus from brewery environment - whole genome sequencing and assembly.</title>
        <authorList>
            <person name="Behr J."/>
            <person name="Geissler A.J."/>
            <person name="Vogel R.F."/>
        </authorList>
    </citation>
    <scope>NUCLEOTIDE SEQUENCE [LARGE SCALE GENOMIC DNA]</scope>
    <source>
        <strain evidence="2 3">TMW 1.1995</strain>
        <plasmid evidence="3">pl11995-1</plasmid>
    </source>
</reference>
<dbReference type="OrthoDB" id="2329257at2"/>
<organism evidence="2 3">
    <name type="scientific">Secundilactobacillus paracollinoides</name>
    <dbReference type="NCBI Taxonomy" id="240427"/>
    <lineage>
        <taxon>Bacteria</taxon>
        <taxon>Bacillati</taxon>
        <taxon>Bacillota</taxon>
        <taxon>Bacilli</taxon>
        <taxon>Lactobacillales</taxon>
        <taxon>Lactobacillaceae</taxon>
        <taxon>Secundilactobacillus</taxon>
    </lineage>
</organism>
<sequence length="474" mass="48988">MRKSLAKSIYFGAAALAFAGIVGTTSTTASAKSYATAGAYTALTTGKNVVATGSNAIYSKPGTVKGAKVVASKATVAKLAASKSSADTLYAYATKTTNKGSVYYKVVTMDKKYRGYIYGGKSTSTVAGGIKTTDTTTTAATPARTTGYYLKDASKNTLWTAPKNTDINAKKVSLYGAAKTDPFTVDKAATTTKEGYLYYHVTDSKDPSISGWIYAGKGYDTTITDSTKQDLGGLSLNVAEDAATADNSVKVVYCDANNNNAQVSVSNWVNAPKSGDAATKAGDTVATTAVNSANVKLADFINNSVPANYKISGDVPAATYGNTVYVNVVAAATSKVQLRVDSVNNNVKAKDAAEATEVKLTSPLAVGTKLSSSEFAGVLNSDAIKALSGSKGTAIGDTNLTTIKGGFSNTPVEGTTTYTTSDGTPYHYQFTFEPANFNSDNRTANYGDTLTASFSAQLVTGAANKTASDSSWIA</sequence>
<evidence type="ECO:0000313" key="3">
    <source>
        <dbReference type="Proteomes" id="UP000093267"/>
    </source>
</evidence>
<gene>
    <name evidence="2" type="ORF">AYR63_15395</name>
</gene>
<keyword evidence="3" id="KW-1185">Reference proteome</keyword>
<proteinExistence type="predicted"/>
<feature type="signal peptide" evidence="1">
    <location>
        <begin position="1"/>
        <end position="19"/>
    </location>
</feature>
<dbReference type="RefSeq" id="WP_065937712.1">
    <property type="nucleotide sequence ID" value="NZ_CP014925.1"/>
</dbReference>